<keyword evidence="8" id="KW-1185">Reference proteome</keyword>
<evidence type="ECO:0000256" key="5">
    <source>
        <dbReference type="ARBA" id="ARBA00023157"/>
    </source>
</evidence>
<dbReference type="InterPro" id="IPR036383">
    <property type="entry name" value="TSP1_rpt_sf"/>
</dbReference>
<dbReference type="PANTHER" id="PTHR22906">
    <property type="entry name" value="PROPERDIN"/>
    <property type="match status" value="1"/>
</dbReference>
<name>A0ABN7SLP5_OIKDI</name>
<sequence>MSLKIQLVLKLLLWQHAVLAKNEKSPCPTSLKSQALRNDLSKALNLAFRGLPSMKAACIPDMTNLKCEEIRSDTSASGRKRTIEKCIAQVTAHSNYWGNFKVDDYESSALRRGKKCYFIFKIRTFRNKKGIKRSKLQGKHLKNKCRLEEKATWEDFGPWSACGQGQEKKCGELEQMRLRRCSVEGKCQGSDIEIRTCFKPCSTKPSPLWSEWSEWSTCSKTCGGGTRIRNRYCQNGPCLGDKEEGEVCNKEKCPKKKPESPWSSSSSAQKSEGRKFDFISWPQSSKDCKFYEFYDQYGRRLSKSECQALLDSSPNRLYPLTTKECLEKNFYLKDDRRLSNSECVEIVDRRTMFIIKSAKKIQTRDPENEEECRSSDFFYSGKFLSTEECIERLKNLESNQLDEDLSEYDDDYGVGPRSRKDCEEYEFFWDDRILTVQECLRLLAASQRRQRQRY</sequence>
<evidence type="ECO:0000313" key="8">
    <source>
        <dbReference type="Proteomes" id="UP001158576"/>
    </source>
</evidence>
<keyword evidence="3 6" id="KW-0732">Signal</keyword>
<dbReference type="InterPro" id="IPR000884">
    <property type="entry name" value="TSP1_rpt"/>
</dbReference>
<dbReference type="Proteomes" id="UP001158576">
    <property type="component" value="Chromosome 1"/>
</dbReference>
<evidence type="ECO:0000256" key="1">
    <source>
        <dbReference type="ARBA" id="ARBA00004613"/>
    </source>
</evidence>
<dbReference type="PROSITE" id="PS50092">
    <property type="entry name" value="TSP1"/>
    <property type="match status" value="2"/>
</dbReference>
<feature type="chain" id="PRO_5047355974" evidence="6">
    <location>
        <begin position="21"/>
        <end position="454"/>
    </location>
</feature>
<evidence type="ECO:0000256" key="2">
    <source>
        <dbReference type="ARBA" id="ARBA00022525"/>
    </source>
</evidence>
<keyword evidence="5" id="KW-1015">Disulfide bond</keyword>
<reference evidence="7 8" key="1">
    <citation type="submission" date="2021-04" db="EMBL/GenBank/DDBJ databases">
        <authorList>
            <person name="Bliznina A."/>
        </authorList>
    </citation>
    <scope>NUCLEOTIDE SEQUENCE [LARGE SCALE GENOMIC DNA]</scope>
</reference>
<dbReference type="InterPro" id="IPR052065">
    <property type="entry name" value="Compl_asym_regulator"/>
</dbReference>
<dbReference type="SUPFAM" id="SSF82895">
    <property type="entry name" value="TSP-1 type 1 repeat"/>
    <property type="match status" value="1"/>
</dbReference>
<organism evidence="7 8">
    <name type="scientific">Oikopleura dioica</name>
    <name type="common">Tunicate</name>
    <dbReference type="NCBI Taxonomy" id="34765"/>
    <lineage>
        <taxon>Eukaryota</taxon>
        <taxon>Metazoa</taxon>
        <taxon>Chordata</taxon>
        <taxon>Tunicata</taxon>
        <taxon>Appendicularia</taxon>
        <taxon>Copelata</taxon>
        <taxon>Oikopleuridae</taxon>
        <taxon>Oikopleura</taxon>
    </lineage>
</organism>
<accession>A0ABN7SLP5</accession>
<dbReference type="EMBL" id="OU015566">
    <property type="protein sequence ID" value="CAG5103994.1"/>
    <property type="molecule type" value="Genomic_DNA"/>
</dbReference>
<gene>
    <name evidence="7" type="ORF">OKIOD_LOCUS9800</name>
</gene>
<dbReference type="PANTHER" id="PTHR22906:SF43">
    <property type="entry name" value="PROPERDIN"/>
    <property type="match status" value="1"/>
</dbReference>
<keyword evidence="4" id="KW-0677">Repeat</keyword>
<comment type="subcellular location">
    <subcellularLocation>
        <location evidence="1">Secreted</location>
    </subcellularLocation>
</comment>
<proteinExistence type="predicted"/>
<evidence type="ECO:0000313" key="7">
    <source>
        <dbReference type="EMBL" id="CAG5103994.1"/>
    </source>
</evidence>
<feature type="signal peptide" evidence="6">
    <location>
        <begin position="1"/>
        <end position="20"/>
    </location>
</feature>
<evidence type="ECO:0000256" key="6">
    <source>
        <dbReference type="SAM" id="SignalP"/>
    </source>
</evidence>
<protein>
    <submittedName>
        <fullName evidence="7">Oidioi.mRNA.OKI2018_I69.chr1.g1035.t1.cds</fullName>
    </submittedName>
</protein>
<evidence type="ECO:0000256" key="4">
    <source>
        <dbReference type="ARBA" id="ARBA00022737"/>
    </source>
</evidence>
<evidence type="ECO:0000256" key="3">
    <source>
        <dbReference type="ARBA" id="ARBA00022729"/>
    </source>
</evidence>
<dbReference type="SMART" id="SM00209">
    <property type="entry name" value="TSP1"/>
    <property type="match status" value="2"/>
</dbReference>
<keyword evidence="2" id="KW-0964">Secreted</keyword>
<dbReference type="Pfam" id="PF00090">
    <property type="entry name" value="TSP_1"/>
    <property type="match status" value="2"/>
</dbReference>
<dbReference type="Gene3D" id="2.20.100.10">
    <property type="entry name" value="Thrombospondin type-1 (TSP1) repeat"/>
    <property type="match status" value="1"/>
</dbReference>